<evidence type="ECO:0008006" key="3">
    <source>
        <dbReference type="Google" id="ProtNLM"/>
    </source>
</evidence>
<keyword evidence="2" id="KW-1185">Reference proteome</keyword>
<gene>
    <name evidence="1" type="ORF">BKM31_55385</name>
</gene>
<organism evidence="1 2">
    <name type="scientific">[Actinomadura] parvosata subsp. kistnae</name>
    <dbReference type="NCBI Taxonomy" id="1909395"/>
    <lineage>
        <taxon>Bacteria</taxon>
        <taxon>Bacillati</taxon>
        <taxon>Actinomycetota</taxon>
        <taxon>Actinomycetes</taxon>
        <taxon>Streptosporangiales</taxon>
        <taxon>Streptosporangiaceae</taxon>
        <taxon>Nonomuraea</taxon>
    </lineage>
</organism>
<protein>
    <recommendedName>
        <fullName evidence="3">Transposase DDE domain-containing protein</fullName>
    </recommendedName>
</protein>
<accession>A0A1V0AGW0</accession>
<evidence type="ECO:0000313" key="2">
    <source>
        <dbReference type="Proteomes" id="UP000190797"/>
    </source>
</evidence>
<reference evidence="2" key="1">
    <citation type="journal article" date="2017" name="Med. Chem. Commun.">
        <title>Nonomuraea sp. ATCC 55076 harbours the largest actinomycete chromosome to date and the kistamicin biosynthetic gene cluster.</title>
        <authorList>
            <person name="Nazari B."/>
            <person name="Forneris C.C."/>
            <person name="Gibson M.I."/>
            <person name="Moon K."/>
            <person name="Schramma K.R."/>
            <person name="Seyedsayamdost M.R."/>
        </authorList>
    </citation>
    <scope>NUCLEOTIDE SEQUENCE [LARGE SCALE GENOMIC DNA]</scope>
    <source>
        <strain evidence="2">ATCC 55076</strain>
    </source>
</reference>
<dbReference type="AlphaFoldDB" id="A0A1V0AGW0"/>
<dbReference type="STRING" id="1909395.BKM31_55385"/>
<dbReference type="KEGG" id="noa:BKM31_55385"/>
<name>A0A1V0AGW0_9ACTN</name>
<dbReference type="EMBL" id="CP017717">
    <property type="protein sequence ID" value="AQZ69448.1"/>
    <property type="molecule type" value="Genomic_DNA"/>
</dbReference>
<evidence type="ECO:0000313" key="1">
    <source>
        <dbReference type="EMBL" id="AQZ69448.1"/>
    </source>
</evidence>
<proteinExistence type="predicted"/>
<sequence>MKPNCWLRLLTLHDQDGLARAEPGTMRYRLYHLLARLAHRVRHRCLRIDRTWPWAGAVVLACNGSTTCPLPLESWT</sequence>
<dbReference type="Proteomes" id="UP000190797">
    <property type="component" value="Chromosome"/>
</dbReference>